<evidence type="ECO:0000256" key="10">
    <source>
        <dbReference type="SAM" id="MobiDB-lite"/>
    </source>
</evidence>
<feature type="compositionally biased region" description="Basic and acidic residues" evidence="10">
    <location>
        <begin position="47"/>
        <end position="58"/>
    </location>
</feature>
<feature type="region of interest" description="Disordered" evidence="10">
    <location>
        <begin position="47"/>
        <end position="137"/>
    </location>
</feature>
<gene>
    <name evidence="9 11" type="primary">tatA</name>
    <name evidence="11" type="ORF">G3M70_15025</name>
</gene>
<reference evidence="11 12" key="1">
    <citation type="submission" date="2020-02" db="EMBL/GenBank/DDBJ databases">
        <title>Genomic and physiological characterization of two novel Nitrospinaceae genera.</title>
        <authorList>
            <person name="Mueller A.J."/>
            <person name="Jung M.-Y."/>
            <person name="Strachan C.R."/>
            <person name="Herbold C.W."/>
            <person name="Kirkegaard R.H."/>
            <person name="Daims H."/>
        </authorList>
    </citation>
    <scope>NUCLEOTIDE SEQUENCE [LARGE SCALE GENOMIC DNA]</scope>
    <source>
        <strain evidence="11">EB</strain>
    </source>
</reference>
<dbReference type="GO" id="GO:0008320">
    <property type="term" value="F:protein transmembrane transporter activity"/>
    <property type="evidence" value="ECO:0007669"/>
    <property type="project" value="UniProtKB-UniRule"/>
</dbReference>
<keyword evidence="7 9" id="KW-0811">Translocation</keyword>
<name>A0A7T0BY53_9BACT</name>
<proteinExistence type="inferred from homology"/>
<evidence type="ECO:0000256" key="4">
    <source>
        <dbReference type="ARBA" id="ARBA00022692"/>
    </source>
</evidence>
<dbReference type="HAMAP" id="MF_00236">
    <property type="entry name" value="TatA_E"/>
    <property type="match status" value="1"/>
</dbReference>
<protein>
    <recommendedName>
        <fullName evidence="9">Sec-independent protein translocase protein TatA</fullName>
    </recommendedName>
</protein>
<keyword evidence="6 9" id="KW-1133">Transmembrane helix</keyword>
<evidence type="ECO:0000256" key="3">
    <source>
        <dbReference type="ARBA" id="ARBA00022475"/>
    </source>
</evidence>
<dbReference type="InterPro" id="IPR003369">
    <property type="entry name" value="TatA/B/E"/>
</dbReference>
<dbReference type="Gene3D" id="1.20.5.3310">
    <property type="match status" value="1"/>
</dbReference>
<keyword evidence="4 9" id="KW-0812">Transmembrane</keyword>
<evidence type="ECO:0000256" key="2">
    <source>
        <dbReference type="ARBA" id="ARBA00022448"/>
    </source>
</evidence>
<comment type="subcellular location">
    <subcellularLocation>
        <location evidence="1 9">Cell membrane</location>
        <topology evidence="1 9">Single-pass membrane protein</topology>
    </subcellularLocation>
</comment>
<dbReference type="PANTHER" id="PTHR42982:SF1">
    <property type="entry name" value="SEC-INDEPENDENT PROTEIN TRANSLOCASE PROTEIN TATA"/>
    <property type="match status" value="1"/>
</dbReference>
<comment type="similarity">
    <text evidence="9">Belongs to the TatA/E family.</text>
</comment>
<accession>A0A7T0BY53</accession>
<evidence type="ECO:0000256" key="9">
    <source>
        <dbReference type="HAMAP-Rule" id="MF_00236"/>
    </source>
</evidence>
<evidence type="ECO:0000313" key="12">
    <source>
        <dbReference type="Proteomes" id="UP000594688"/>
    </source>
</evidence>
<sequence>MMGIGFPELMVILVIIMIIFGAGKLPQIGSAFGQSIRNFKTSMKEAEELDKTESKEAAPVETENATVVQDSSVSDGAALPPSAGIPKTPTAPPAPQPVANSTPAQAAPKAQPANAQKSTKPSSKKKKADPGEKSFEEELIEQAIKEIKDKRVGTIRTPHDGLVQQGDVFTKSVDKTPWHMKGRDKGVNRDVM</sequence>
<dbReference type="InterPro" id="IPR006312">
    <property type="entry name" value="TatA/E"/>
</dbReference>
<dbReference type="Pfam" id="PF02416">
    <property type="entry name" value="TatA_B_E"/>
    <property type="match status" value="1"/>
</dbReference>
<dbReference type="KEGG" id="nli:G3M70_15025"/>
<dbReference type="GO" id="GO:0043953">
    <property type="term" value="P:protein transport by the Tat complex"/>
    <property type="evidence" value="ECO:0007669"/>
    <property type="project" value="UniProtKB-UniRule"/>
</dbReference>
<evidence type="ECO:0000256" key="6">
    <source>
        <dbReference type="ARBA" id="ARBA00022989"/>
    </source>
</evidence>
<dbReference type="PANTHER" id="PTHR42982">
    <property type="entry name" value="SEC-INDEPENDENT PROTEIN TRANSLOCASE PROTEIN TATA"/>
    <property type="match status" value="1"/>
</dbReference>
<evidence type="ECO:0000256" key="5">
    <source>
        <dbReference type="ARBA" id="ARBA00022927"/>
    </source>
</evidence>
<comment type="function">
    <text evidence="9">Part of the twin-arginine translocation (Tat) system that transports large folded proteins containing a characteristic twin-arginine motif in their signal peptide across membranes. TatA could form the protein-conducting channel of the Tat system.</text>
</comment>
<organism evidence="11 12">
    <name type="scientific">Candidatus Nitronauta litoralis</name>
    <dbReference type="NCBI Taxonomy" id="2705533"/>
    <lineage>
        <taxon>Bacteria</taxon>
        <taxon>Pseudomonadati</taxon>
        <taxon>Nitrospinota/Tectimicrobiota group</taxon>
        <taxon>Nitrospinota</taxon>
        <taxon>Nitrospinia</taxon>
        <taxon>Nitrospinales</taxon>
        <taxon>Nitrospinaceae</taxon>
        <taxon>Candidatus Nitronauta</taxon>
    </lineage>
</organism>
<keyword evidence="5 9" id="KW-0653">Protein transport</keyword>
<evidence type="ECO:0000256" key="8">
    <source>
        <dbReference type="ARBA" id="ARBA00023136"/>
    </source>
</evidence>
<keyword evidence="3 9" id="KW-1003">Cell membrane</keyword>
<evidence type="ECO:0000313" key="11">
    <source>
        <dbReference type="EMBL" id="QPJ63116.1"/>
    </source>
</evidence>
<keyword evidence="8 9" id="KW-0472">Membrane</keyword>
<evidence type="ECO:0000256" key="1">
    <source>
        <dbReference type="ARBA" id="ARBA00004162"/>
    </source>
</evidence>
<feature type="compositionally biased region" description="Polar residues" evidence="10">
    <location>
        <begin position="63"/>
        <end position="74"/>
    </location>
</feature>
<dbReference type="EMBL" id="CP048685">
    <property type="protein sequence ID" value="QPJ63116.1"/>
    <property type="molecule type" value="Genomic_DNA"/>
</dbReference>
<comment type="subunit">
    <text evidence="9">Forms a complex with TatC.</text>
</comment>
<evidence type="ECO:0000256" key="7">
    <source>
        <dbReference type="ARBA" id="ARBA00023010"/>
    </source>
</evidence>
<dbReference type="NCBIfam" id="NF011430">
    <property type="entry name" value="PRK14861.1"/>
    <property type="match status" value="1"/>
</dbReference>
<feature type="compositionally biased region" description="Low complexity" evidence="10">
    <location>
        <begin position="103"/>
        <end position="121"/>
    </location>
</feature>
<dbReference type="Proteomes" id="UP000594688">
    <property type="component" value="Chromosome"/>
</dbReference>
<dbReference type="NCBIfam" id="TIGR01411">
    <property type="entry name" value="tatAE"/>
    <property type="match status" value="1"/>
</dbReference>
<dbReference type="AlphaFoldDB" id="A0A7T0BY53"/>
<keyword evidence="2 9" id="KW-0813">Transport</keyword>
<dbReference type="GO" id="GO:0033281">
    <property type="term" value="C:TAT protein transport complex"/>
    <property type="evidence" value="ECO:0007669"/>
    <property type="project" value="UniProtKB-UniRule"/>
</dbReference>